<dbReference type="InterPro" id="IPR029043">
    <property type="entry name" value="GcvT/YgfZ_C"/>
</dbReference>
<dbReference type="EMBL" id="JBHSXN010000002">
    <property type="protein sequence ID" value="MFC6952712.1"/>
    <property type="molecule type" value="Genomic_DNA"/>
</dbReference>
<dbReference type="NCBIfam" id="TIGR00528">
    <property type="entry name" value="gcvT"/>
    <property type="match status" value="1"/>
</dbReference>
<evidence type="ECO:0000256" key="4">
    <source>
        <dbReference type="ARBA" id="ARBA00047665"/>
    </source>
</evidence>
<evidence type="ECO:0000256" key="3">
    <source>
        <dbReference type="ARBA" id="ARBA00022679"/>
    </source>
</evidence>
<dbReference type="RefSeq" id="WP_336349699.1">
    <property type="nucleotide sequence ID" value="NZ_JAZAQL010000002.1"/>
</dbReference>
<comment type="catalytic activity">
    <reaction evidence="4 5">
        <text>N(6)-[(R)-S(8)-aminomethyldihydrolipoyl]-L-lysyl-[protein] + (6S)-5,6,7,8-tetrahydrofolate = N(6)-[(R)-dihydrolipoyl]-L-lysyl-[protein] + (6R)-5,10-methylene-5,6,7,8-tetrahydrofolate + NH4(+)</text>
        <dbReference type="Rhea" id="RHEA:16945"/>
        <dbReference type="Rhea" id="RHEA-COMP:10475"/>
        <dbReference type="Rhea" id="RHEA-COMP:10492"/>
        <dbReference type="ChEBI" id="CHEBI:15636"/>
        <dbReference type="ChEBI" id="CHEBI:28938"/>
        <dbReference type="ChEBI" id="CHEBI:57453"/>
        <dbReference type="ChEBI" id="CHEBI:83100"/>
        <dbReference type="ChEBI" id="CHEBI:83143"/>
        <dbReference type="EC" id="2.1.2.10"/>
    </reaction>
</comment>
<evidence type="ECO:0000256" key="2">
    <source>
        <dbReference type="ARBA" id="ARBA00022576"/>
    </source>
</evidence>
<keyword evidence="3 5" id="KW-0808">Transferase</keyword>
<dbReference type="GO" id="GO:0008483">
    <property type="term" value="F:transaminase activity"/>
    <property type="evidence" value="ECO:0007669"/>
    <property type="project" value="UniProtKB-KW"/>
</dbReference>
<dbReference type="Proteomes" id="UP001596395">
    <property type="component" value="Unassembled WGS sequence"/>
</dbReference>
<gene>
    <name evidence="5 9" type="primary">gcvT</name>
    <name evidence="9" type="ORF">ACFQGB_07525</name>
</gene>
<dbReference type="InterPro" id="IPR028896">
    <property type="entry name" value="GcvT/YgfZ/DmdA"/>
</dbReference>
<protein>
    <recommendedName>
        <fullName evidence="5">Probable aminomethyltransferase</fullName>
        <ecNumber evidence="5">2.1.2.10</ecNumber>
    </recommendedName>
    <alternativeName>
        <fullName evidence="5">Glycine cleavage system T protein</fullName>
    </alternativeName>
</protein>
<dbReference type="SUPFAM" id="SSF101790">
    <property type="entry name" value="Aminomethyltransferase beta-barrel domain"/>
    <property type="match status" value="1"/>
</dbReference>
<dbReference type="PIRSF" id="PIRSF006487">
    <property type="entry name" value="GcvT"/>
    <property type="match status" value="1"/>
</dbReference>
<dbReference type="FunFam" id="2.40.30.110:FF:000003">
    <property type="entry name" value="Aminomethyltransferase"/>
    <property type="match status" value="1"/>
</dbReference>
<dbReference type="EC" id="2.1.2.10" evidence="5"/>
<dbReference type="GO" id="GO:0004047">
    <property type="term" value="F:aminomethyltransferase activity"/>
    <property type="evidence" value="ECO:0007669"/>
    <property type="project" value="UniProtKB-UniRule"/>
</dbReference>
<dbReference type="InterPro" id="IPR022903">
    <property type="entry name" value="GcvT_bac"/>
</dbReference>
<dbReference type="Gene3D" id="3.30.1360.120">
    <property type="entry name" value="Probable tRNA modification gtpase trme, domain 1"/>
    <property type="match status" value="1"/>
</dbReference>
<evidence type="ECO:0000256" key="6">
    <source>
        <dbReference type="PIRSR" id="PIRSR006487-1"/>
    </source>
</evidence>
<dbReference type="InterPro" id="IPR013977">
    <property type="entry name" value="GcvT_C"/>
</dbReference>
<feature type="binding site" evidence="6">
    <location>
        <position position="216"/>
    </location>
    <ligand>
        <name>substrate</name>
    </ligand>
</feature>
<evidence type="ECO:0000259" key="7">
    <source>
        <dbReference type="Pfam" id="PF01571"/>
    </source>
</evidence>
<dbReference type="SUPFAM" id="SSF103025">
    <property type="entry name" value="Folate-binding domain"/>
    <property type="match status" value="1"/>
</dbReference>
<organism evidence="9 10">
    <name type="scientific">Halorubellus litoreus</name>
    <dbReference type="NCBI Taxonomy" id="755308"/>
    <lineage>
        <taxon>Archaea</taxon>
        <taxon>Methanobacteriati</taxon>
        <taxon>Methanobacteriota</taxon>
        <taxon>Stenosarchaea group</taxon>
        <taxon>Halobacteria</taxon>
        <taxon>Halobacteriales</taxon>
        <taxon>Halorubellaceae</taxon>
        <taxon>Halorubellus</taxon>
    </lineage>
</organism>
<comment type="subunit">
    <text evidence="5">The glycine cleavage system is composed of four proteins: P, T, L and H.</text>
</comment>
<dbReference type="AlphaFoldDB" id="A0ABD5VHR0"/>
<dbReference type="Pfam" id="PF01571">
    <property type="entry name" value="GCV_T"/>
    <property type="match status" value="1"/>
</dbReference>
<keyword evidence="2 5" id="KW-0032">Aminotransferase</keyword>
<dbReference type="InterPro" id="IPR027266">
    <property type="entry name" value="TrmE/GcvT-like"/>
</dbReference>
<dbReference type="PANTHER" id="PTHR43757:SF2">
    <property type="entry name" value="AMINOMETHYLTRANSFERASE, MITOCHONDRIAL"/>
    <property type="match status" value="1"/>
</dbReference>
<dbReference type="InterPro" id="IPR006223">
    <property type="entry name" value="GcvT"/>
</dbReference>
<dbReference type="InterPro" id="IPR006222">
    <property type="entry name" value="GCVT_N"/>
</dbReference>
<evidence type="ECO:0000313" key="10">
    <source>
        <dbReference type="Proteomes" id="UP001596395"/>
    </source>
</evidence>
<sequence>MALETPPLRDRHAEAGAKFTEFGGWDMPVEFDGIRVEHEAVRSSAGIFDVSHMSEIEVSGPDAERLMQRLTSNDVTALDAGDAQYSTITDGEGDIIDDTVVYRLPETDDETGDSDDGTGDSDDASFLFVPNAGHAEQMHDRWTEHRDEWDLDATVYDATYDYGMFAVQGPEAVGHVDDAADVNVEDISRFSATWATVAGVECLVARTGYTGEDGVELVVPWNRAPEVWAAFAEERDVQRCGLGSRDTLRLEAGLLLSGQDFDHDSNPRNPYEAGIGFTVKLDTEFVGRDALEAAKAEGVDEKLVGFTLVDRGVPRHGYDVTDTDDLVVGEVTSGTMSPTLDEPIGLAYVSTEYTDPGTTLRVVVRGDSKKARVESLPFYER</sequence>
<accession>A0ABD5VHR0</accession>
<evidence type="ECO:0000313" key="9">
    <source>
        <dbReference type="EMBL" id="MFC6952712.1"/>
    </source>
</evidence>
<evidence type="ECO:0000256" key="1">
    <source>
        <dbReference type="ARBA" id="ARBA00008609"/>
    </source>
</evidence>
<dbReference type="HAMAP" id="MF_00259">
    <property type="entry name" value="GcvT"/>
    <property type="match status" value="1"/>
</dbReference>
<comment type="caution">
    <text evidence="9">The sequence shown here is derived from an EMBL/GenBank/DDBJ whole genome shotgun (WGS) entry which is preliminary data.</text>
</comment>
<evidence type="ECO:0000256" key="5">
    <source>
        <dbReference type="HAMAP-Rule" id="MF_00259"/>
    </source>
</evidence>
<proteinExistence type="inferred from homology"/>
<dbReference type="Pfam" id="PF08669">
    <property type="entry name" value="GCV_T_C"/>
    <property type="match status" value="1"/>
</dbReference>
<dbReference type="NCBIfam" id="NF001567">
    <property type="entry name" value="PRK00389.1"/>
    <property type="match status" value="1"/>
</dbReference>
<reference evidence="9 10" key="1">
    <citation type="journal article" date="2019" name="Int. J. Syst. Evol. Microbiol.">
        <title>The Global Catalogue of Microorganisms (GCM) 10K type strain sequencing project: providing services to taxonomists for standard genome sequencing and annotation.</title>
        <authorList>
            <consortium name="The Broad Institute Genomics Platform"/>
            <consortium name="The Broad Institute Genome Sequencing Center for Infectious Disease"/>
            <person name="Wu L."/>
            <person name="Ma J."/>
        </authorList>
    </citation>
    <scope>NUCLEOTIDE SEQUENCE [LARGE SCALE GENOMIC DNA]</scope>
    <source>
        <strain evidence="9 10">GX26</strain>
    </source>
</reference>
<name>A0ABD5VHR0_9EURY</name>
<comment type="similarity">
    <text evidence="1 5">Belongs to the GcvT family.</text>
</comment>
<dbReference type="PANTHER" id="PTHR43757">
    <property type="entry name" value="AMINOMETHYLTRANSFERASE"/>
    <property type="match status" value="1"/>
</dbReference>
<feature type="domain" description="GCVT N-terminal" evidence="7">
    <location>
        <begin position="9"/>
        <end position="282"/>
    </location>
</feature>
<keyword evidence="10" id="KW-1185">Reference proteome</keyword>
<comment type="function">
    <text evidence="5">The glycine cleavage system catalyzes the degradation of glycine.</text>
</comment>
<dbReference type="GO" id="GO:0019464">
    <property type="term" value="P:glycine decarboxylation via glycine cleavage system"/>
    <property type="evidence" value="ECO:0007669"/>
    <property type="project" value="UniProtKB-UniRule"/>
</dbReference>
<evidence type="ECO:0000259" key="8">
    <source>
        <dbReference type="Pfam" id="PF08669"/>
    </source>
</evidence>
<feature type="domain" description="Aminomethyltransferase C-terminal" evidence="8">
    <location>
        <begin position="302"/>
        <end position="379"/>
    </location>
</feature>